<gene>
    <name evidence="1" type="ORF">M9H77_03980</name>
</gene>
<dbReference type="EMBL" id="CM044701">
    <property type="protein sequence ID" value="KAI5682752.1"/>
    <property type="molecule type" value="Genomic_DNA"/>
</dbReference>
<accession>A0ACC0CD31</accession>
<comment type="caution">
    <text evidence="1">The sequence shown here is derived from an EMBL/GenBank/DDBJ whole genome shotgun (WGS) entry which is preliminary data.</text>
</comment>
<evidence type="ECO:0000313" key="2">
    <source>
        <dbReference type="Proteomes" id="UP001060085"/>
    </source>
</evidence>
<organism evidence="1 2">
    <name type="scientific">Catharanthus roseus</name>
    <name type="common">Madagascar periwinkle</name>
    <name type="synonym">Vinca rosea</name>
    <dbReference type="NCBI Taxonomy" id="4058"/>
    <lineage>
        <taxon>Eukaryota</taxon>
        <taxon>Viridiplantae</taxon>
        <taxon>Streptophyta</taxon>
        <taxon>Embryophyta</taxon>
        <taxon>Tracheophyta</taxon>
        <taxon>Spermatophyta</taxon>
        <taxon>Magnoliopsida</taxon>
        <taxon>eudicotyledons</taxon>
        <taxon>Gunneridae</taxon>
        <taxon>Pentapetalae</taxon>
        <taxon>asterids</taxon>
        <taxon>lamiids</taxon>
        <taxon>Gentianales</taxon>
        <taxon>Apocynaceae</taxon>
        <taxon>Rauvolfioideae</taxon>
        <taxon>Vinceae</taxon>
        <taxon>Catharanthinae</taxon>
        <taxon>Catharanthus</taxon>
    </lineage>
</organism>
<keyword evidence="2" id="KW-1185">Reference proteome</keyword>
<dbReference type="Proteomes" id="UP001060085">
    <property type="component" value="Linkage Group LG01"/>
</dbReference>
<protein>
    <submittedName>
        <fullName evidence="1">Uncharacterized protein</fullName>
    </submittedName>
</protein>
<proteinExistence type="predicted"/>
<reference evidence="2" key="1">
    <citation type="journal article" date="2023" name="Nat. Plants">
        <title>Single-cell RNA sequencing provides a high-resolution roadmap for understanding the multicellular compartmentation of specialized metabolism.</title>
        <authorList>
            <person name="Sun S."/>
            <person name="Shen X."/>
            <person name="Li Y."/>
            <person name="Li Y."/>
            <person name="Wang S."/>
            <person name="Li R."/>
            <person name="Zhang H."/>
            <person name="Shen G."/>
            <person name="Guo B."/>
            <person name="Wei J."/>
            <person name="Xu J."/>
            <person name="St-Pierre B."/>
            <person name="Chen S."/>
            <person name="Sun C."/>
        </authorList>
    </citation>
    <scope>NUCLEOTIDE SEQUENCE [LARGE SCALE GENOMIC DNA]</scope>
</reference>
<evidence type="ECO:0000313" key="1">
    <source>
        <dbReference type="EMBL" id="KAI5682752.1"/>
    </source>
</evidence>
<name>A0ACC0CD31_CATRO</name>
<sequence length="639" mass="74627">MKTEEEIKKIWMNDPEFNPIEKRKSSVHIEELEDDNPSLREPLQPRKKKKQLLLLPTSKKKEKQKLSQYLSNNRRQQENVQGADLDNNISEQGTMQVADLGRNKSEQENVQGVFPNENYEMDIDLVQEDTYGYMVERGETSGRATRSKRPANDDEGILDGVNDELSDGVSDSEDETVECRGRYKNFNAKREIVNAPHPRQWHRALFSMHIKADMLRNNLCESVNSFILEARNKPIIKTMESIRVMLMERIQDRRTKMLRKPEGGCRLKIQEIIERHGYQVSEQRKMQFIVALRLKNCTREAWALSGILCPYTIATIHKRGWGPYEDVDKYYSEETFMNIYDNVSHPINGEAQWPEGEGPGRPKKLRKRQPKENDREDSEPQRIRRRIIIHCITCKKARHNKKACKEVEGDTFIHQNEAPNQNNNHNKLYLKQQYLKVGKNMHFGKKLQMLKQPGNQEDLRGKNVPNQPNQEVSVAASTEVQTARNEQPASQTRKTSKPRGRFKNDNRDRKYPNKFKSVGSTMKKKFYTGQKGKCIQCRECEGYGHIIQIHDTTLSDEDKKSDFEDDEEDTNSNKTLTFNVIIDLEDTFMHIDYKDDNNDDFIYSDKEVSYEKLHDKYNLAKWVGPMKLHQDLKGSLKKV</sequence>